<sequence length="138" mass="15158">MSYSPDSVEYLTSPETTSMNLPFSEAVRVGNMLYLSGVIGNIPGKKQLVTGGIKAETKQTMDNIKRIIERHGSSIDRIIQCKVMLADIQEWGPMNEVYLSYFSPSRLPARSALAATGLALNARVEMECIATLTPMIES</sequence>
<gene>
    <name evidence="2" type="ORF">DP114_13265</name>
</gene>
<proteinExistence type="inferred from homology"/>
<dbReference type="Gene3D" id="3.30.1330.40">
    <property type="entry name" value="RutC-like"/>
    <property type="match status" value="1"/>
</dbReference>
<accession>A0A856MDI3</accession>
<dbReference type="PANTHER" id="PTHR11803">
    <property type="entry name" value="2-IMINOBUTANOATE/2-IMINOPROPANOATE DEAMINASE RIDA"/>
    <property type="match status" value="1"/>
</dbReference>
<name>A0A856MDI3_9CYAN</name>
<dbReference type="GO" id="GO:0019239">
    <property type="term" value="F:deaminase activity"/>
    <property type="evidence" value="ECO:0007669"/>
    <property type="project" value="TreeGrafter"/>
</dbReference>
<dbReference type="PANTHER" id="PTHR11803:SF39">
    <property type="entry name" value="2-IMINOBUTANOATE_2-IMINOPROPANOATE DEAMINASE"/>
    <property type="match status" value="1"/>
</dbReference>
<evidence type="ECO:0000313" key="2">
    <source>
        <dbReference type="EMBL" id="QDL08732.1"/>
    </source>
</evidence>
<dbReference type="InterPro" id="IPR035959">
    <property type="entry name" value="RutC-like_sf"/>
</dbReference>
<dbReference type="GO" id="GO:0005829">
    <property type="term" value="C:cytosol"/>
    <property type="evidence" value="ECO:0007669"/>
    <property type="project" value="TreeGrafter"/>
</dbReference>
<dbReference type="FunFam" id="3.30.1330.40:FF:000001">
    <property type="entry name" value="L-PSP family endoribonuclease"/>
    <property type="match status" value="1"/>
</dbReference>
<comment type="similarity">
    <text evidence="1">Belongs to the RutC family.</text>
</comment>
<dbReference type="EMBL" id="CP030118">
    <property type="protein sequence ID" value="QDL08732.1"/>
    <property type="molecule type" value="Genomic_DNA"/>
</dbReference>
<keyword evidence="3" id="KW-1185">Reference proteome</keyword>
<organism evidence="2 3">
    <name type="scientific">Brasilonema sennae CENA114</name>
    <dbReference type="NCBI Taxonomy" id="415709"/>
    <lineage>
        <taxon>Bacteria</taxon>
        <taxon>Bacillati</taxon>
        <taxon>Cyanobacteriota</taxon>
        <taxon>Cyanophyceae</taxon>
        <taxon>Nostocales</taxon>
        <taxon>Scytonemataceae</taxon>
        <taxon>Brasilonema</taxon>
        <taxon>Bromeliae group (in: Brasilonema)</taxon>
    </lineage>
</organism>
<reference evidence="2 3" key="1">
    <citation type="submission" date="2018-06" db="EMBL/GenBank/DDBJ databases">
        <title>Comparative genomics of Brasilonema spp. strains.</title>
        <authorList>
            <person name="Alvarenga D.O."/>
            <person name="Fiore M.F."/>
            <person name="Varani A.M."/>
        </authorList>
    </citation>
    <scope>NUCLEOTIDE SEQUENCE [LARGE SCALE GENOMIC DNA]</scope>
    <source>
        <strain evidence="2 3">CENA114</strain>
    </source>
</reference>
<evidence type="ECO:0000313" key="3">
    <source>
        <dbReference type="Proteomes" id="UP000503129"/>
    </source>
</evidence>
<evidence type="ECO:0000256" key="1">
    <source>
        <dbReference type="ARBA" id="ARBA00010552"/>
    </source>
</evidence>
<dbReference type="Proteomes" id="UP000503129">
    <property type="component" value="Chromosome"/>
</dbReference>
<dbReference type="Pfam" id="PF01042">
    <property type="entry name" value="Ribonuc_L-PSP"/>
    <property type="match status" value="1"/>
</dbReference>
<dbReference type="CDD" id="cd00448">
    <property type="entry name" value="YjgF_YER057c_UK114_family"/>
    <property type="match status" value="1"/>
</dbReference>
<dbReference type="AlphaFoldDB" id="A0A856MDI3"/>
<dbReference type="InterPro" id="IPR006175">
    <property type="entry name" value="YjgF/YER057c/UK114"/>
</dbReference>
<dbReference type="SUPFAM" id="SSF55298">
    <property type="entry name" value="YjgF-like"/>
    <property type="match status" value="1"/>
</dbReference>
<protein>
    <submittedName>
        <fullName evidence="2">RidA family protein</fullName>
    </submittedName>
</protein>
<dbReference type="KEGG" id="bsen:DP114_13265"/>